<sequence>MPDVLASIPPGTQPSTDVVTRKVFINGIPLSNEVLLTQITVTKTFNKISTAKMVFLDGAASERDFSLSDDDQFKPGNTIKIQLGYHGEADTVFEGIIIKQGVRVRQHASSALLIEAKDKAVKLTMARKSAYHLNKTDSDIISDLAADYENEVDATTVSYDQLVQFDATDWDFMLTRAEANGMFVFTDNGKLVVKKPTTIGMPVLKATYGDNIWDFDAEMDVRKQLQQVTSHSWDFAKQEVITSDPGSAAFSENGNISSDDLGMVLDAAVELSHTGNLPETALQAWSDAYALRNHLLKIAGRVRVQGQASVKPGDLITLAGVGDRFNGDVFVTGVLQYYEGAWQTDIQFGWREDWFYKKEDVMNKPASGLLPGINGLQIGLVKEIEDDQSSDYQYRVKVHVPVITSGDEGIWARVATLDAGADRGIYFRPQVGDEVVVGFLNDDPNEAILLGCLHSNDQKKSPLPADPGKEQYGIITKEKMKLIFDDSDKKITIVATTNSGEKSIIMNDNGSFELKDEYDNHIKMDTTGITIQSGGRVVIKGAQVLINS</sequence>
<keyword evidence="3" id="KW-1185">Reference proteome</keyword>
<dbReference type="Proteomes" id="UP000003586">
    <property type="component" value="Chromosome"/>
</dbReference>
<gene>
    <name evidence="2" type="ORF">NIASO_08215</name>
</gene>
<dbReference type="EMBL" id="CP007035">
    <property type="protein sequence ID" value="AHF15148.1"/>
    <property type="molecule type" value="Genomic_DNA"/>
</dbReference>
<protein>
    <submittedName>
        <fullName evidence="2">Type IV secretion protein Rhs</fullName>
    </submittedName>
</protein>
<reference evidence="2 3" key="1">
    <citation type="submission" date="2013-12" db="EMBL/GenBank/DDBJ databases">
        <authorList>
            <consortium name="DOE Joint Genome Institute"/>
            <person name="Eisen J."/>
            <person name="Huntemann M."/>
            <person name="Han J."/>
            <person name="Chen A."/>
            <person name="Kyrpides N."/>
            <person name="Mavromatis K."/>
            <person name="Markowitz V."/>
            <person name="Palaniappan K."/>
            <person name="Ivanova N."/>
            <person name="Schaumberg A."/>
            <person name="Pati A."/>
            <person name="Liolios K."/>
            <person name="Nordberg H.P."/>
            <person name="Cantor M.N."/>
            <person name="Hua S.X."/>
            <person name="Woyke T."/>
        </authorList>
    </citation>
    <scope>NUCLEOTIDE SEQUENCE [LARGE SCALE GENOMIC DNA]</scope>
    <source>
        <strain evidence="3">DSM 19437</strain>
    </source>
</reference>
<dbReference type="SUPFAM" id="SSF69279">
    <property type="entry name" value="Phage tail proteins"/>
    <property type="match status" value="1"/>
</dbReference>
<dbReference type="InterPro" id="IPR037026">
    <property type="entry name" value="Vgr_OB-fold_dom_sf"/>
</dbReference>
<dbReference type="RefSeq" id="WP_008584686.1">
    <property type="nucleotide sequence ID" value="NZ_CP007035.1"/>
</dbReference>
<organism evidence="2 3">
    <name type="scientific">Niabella soli DSM 19437</name>
    <dbReference type="NCBI Taxonomy" id="929713"/>
    <lineage>
        <taxon>Bacteria</taxon>
        <taxon>Pseudomonadati</taxon>
        <taxon>Bacteroidota</taxon>
        <taxon>Chitinophagia</taxon>
        <taxon>Chitinophagales</taxon>
        <taxon>Chitinophagaceae</taxon>
        <taxon>Niabella</taxon>
    </lineage>
</organism>
<dbReference type="NCBIfam" id="TIGR01646">
    <property type="entry name" value="vgr_GE"/>
    <property type="match status" value="1"/>
</dbReference>
<dbReference type="STRING" id="929713.NIASO_08215"/>
<dbReference type="InterPro" id="IPR006533">
    <property type="entry name" value="T6SS_Vgr_RhsGE"/>
</dbReference>
<dbReference type="HOGENOM" id="CLU_455533_0_0_10"/>
<dbReference type="Pfam" id="PF05954">
    <property type="entry name" value="Phage_GPD"/>
    <property type="match status" value="1"/>
</dbReference>
<name>W0EZZ0_9BACT</name>
<evidence type="ECO:0000259" key="1">
    <source>
        <dbReference type="Pfam" id="PF04717"/>
    </source>
</evidence>
<dbReference type="AlphaFoldDB" id="W0EZZ0"/>
<accession>W0EZZ0</accession>
<evidence type="ECO:0000313" key="3">
    <source>
        <dbReference type="Proteomes" id="UP000003586"/>
    </source>
</evidence>
<dbReference type="SUPFAM" id="SSF69255">
    <property type="entry name" value="gp5 N-terminal domain-like"/>
    <property type="match status" value="1"/>
</dbReference>
<dbReference type="OrthoDB" id="1907165at2"/>
<dbReference type="Pfam" id="PF04717">
    <property type="entry name" value="Phage_base_V"/>
    <property type="match status" value="1"/>
</dbReference>
<proteinExistence type="predicted"/>
<dbReference type="Gene3D" id="2.40.50.230">
    <property type="entry name" value="Gp5 N-terminal domain"/>
    <property type="match status" value="1"/>
</dbReference>
<evidence type="ECO:0000313" key="2">
    <source>
        <dbReference type="EMBL" id="AHF15148.1"/>
    </source>
</evidence>
<dbReference type="InterPro" id="IPR006531">
    <property type="entry name" value="Gp5/Vgr_OB"/>
</dbReference>
<dbReference type="KEGG" id="nso:NIASO_08215"/>
<feature type="domain" description="Gp5/Type VI secretion system Vgr protein OB-fold" evidence="1">
    <location>
        <begin position="379"/>
        <end position="454"/>
    </location>
</feature>
<dbReference type="eggNOG" id="COG3501">
    <property type="taxonomic scope" value="Bacteria"/>
</dbReference>